<reference evidence="1" key="1">
    <citation type="submission" date="2020-07" db="EMBL/GenBank/DDBJ databases">
        <title>Clarias magur genome sequencing, assembly and annotation.</title>
        <authorList>
            <person name="Kushwaha B."/>
            <person name="Kumar R."/>
            <person name="Das P."/>
            <person name="Joshi C.G."/>
            <person name="Kumar D."/>
            <person name="Nagpure N.S."/>
            <person name="Pandey M."/>
            <person name="Agarwal S."/>
            <person name="Srivastava S."/>
            <person name="Singh M."/>
            <person name="Sahoo L."/>
            <person name="Jayasankar P."/>
            <person name="Meher P.K."/>
            <person name="Koringa P.G."/>
            <person name="Iquebal M.A."/>
            <person name="Das S.P."/>
            <person name="Bit A."/>
            <person name="Patnaik S."/>
            <person name="Patel N."/>
            <person name="Shah T.M."/>
            <person name="Hinsu A."/>
            <person name="Jena J.K."/>
        </authorList>
    </citation>
    <scope>NUCLEOTIDE SEQUENCE</scope>
    <source>
        <strain evidence="1">CIFAMagur01</strain>
        <tissue evidence="1">Testis</tissue>
    </source>
</reference>
<gene>
    <name evidence="1" type="ORF">DAT39_016028</name>
</gene>
<comment type="caution">
    <text evidence="1">The sequence shown here is derived from an EMBL/GenBank/DDBJ whole genome shotgun (WGS) entry which is preliminary data.</text>
</comment>
<sequence length="54" mass="5953">AAGVIAGGPGGSGVIAGDRVDRSLVENREEWDCEMETMSFLPWDLYQHWTVQKS</sequence>
<evidence type="ECO:0000313" key="2">
    <source>
        <dbReference type="Proteomes" id="UP000727407"/>
    </source>
</evidence>
<dbReference type="AlphaFoldDB" id="A0A8J4UAK5"/>
<feature type="non-terminal residue" evidence="1">
    <location>
        <position position="1"/>
    </location>
</feature>
<name>A0A8J4UAK5_CLAMG</name>
<dbReference type="Proteomes" id="UP000727407">
    <property type="component" value="Unassembled WGS sequence"/>
</dbReference>
<organism evidence="1 2">
    <name type="scientific">Clarias magur</name>
    <name type="common">Asian catfish</name>
    <name type="synonym">Macropteronotus magur</name>
    <dbReference type="NCBI Taxonomy" id="1594786"/>
    <lineage>
        <taxon>Eukaryota</taxon>
        <taxon>Metazoa</taxon>
        <taxon>Chordata</taxon>
        <taxon>Craniata</taxon>
        <taxon>Vertebrata</taxon>
        <taxon>Euteleostomi</taxon>
        <taxon>Actinopterygii</taxon>
        <taxon>Neopterygii</taxon>
        <taxon>Teleostei</taxon>
        <taxon>Ostariophysi</taxon>
        <taxon>Siluriformes</taxon>
        <taxon>Clariidae</taxon>
        <taxon>Clarias</taxon>
    </lineage>
</organism>
<proteinExistence type="predicted"/>
<keyword evidence="2" id="KW-1185">Reference proteome</keyword>
<accession>A0A8J4UAK5</accession>
<protein>
    <submittedName>
        <fullName evidence="1">Uncharacterized protein</fullName>
    </submittedName>
</protein>
<evidence type="ECO:0000313" key="1">
    <source>
        <dbReference type="EMBL" id="KAF5894264.1"/>
    </source>
</evidence>
<dbReference type="EMBL" id="QNUK01000382">
    <property type="protein sequence ID" value="KAF5894264.1"/>
    <property type="molecule type" value="Genomic_DNA"/>
</dbReference>